<comment type="caution">
    <text evidence="1">The sequence shown here is derived from an EMBL/GenBank/DDBJ whole genome shotgun (WGS) entry which is preliminary data.</text>
</comment>
<keyword evidence="2" id="KW-1185">Reference proteome</keyword>
<gene>
    <name evidence="1" type="ORF">Ato02nite_089230</name>
</gene>
<evidence type="ECO:0000313" key="1">
    <source>
        <dbReference type="EMBL" id="GIM97130.1"/>
    </source>
</evidence>
<evidence type="ECO:0000313" key="2">
    <source>
        <dbReference type="Proteomes" id="UP000677082"/>
    </source>
</evidence>
<dbReference type="EMBL" id="BOQN01000134">
    <property type="protein sequence ID" value="GIM97130.1"/>
    <property type="molecule type" value="Genomic_DNA"/>
</dbReference>
<organism evidence="1 2">
    <name type="scientific">Paractinoplanes toevensis</name>
    <dbReference type="NCBI Taxonomy" id="571911"/>
    <lineage>
        <taxon>Bacteria</taxon>
        <taxon>Bacillati</taxon>
        <taxon>Actinomycetota</taxon>
        <taxon>Actinomycetes</taxon>
        <taxon>Micromonosporales</taxon>
        <taxon>Micromonosporaceae</taxon>
        <taxon>Paractinoplanes</taxon>
    </lineage>
</organism>
<protein>
    <submittedName>
        <fullName evidence="1">Uncharacterized protein</fullName>
    </submittedName>
</protein>
<proteinExistence type="predicted"/>
<sequence>MTVSGQTAAEIRMLLDDIDRTSGRIRGLLNSTATVAPPGSEPAIIDTAGDPIDFSISDTKALPPRSFTYRWPTGEAKYVDATRYTVRRDDDEYVFVVGSEEGGRSAYRRADRGRIVVFIRQTASANSYYPLLEFAESDLTTDLYAALIPKPGQSTGRATVDDLDTVRRVEHLRQADLRRADEVFDSSAKAPTLRILVRRDDAPLLITHSWWVGRLRRTAP</sequence>
<name>A0A919WBI6_9ACTN</name>
<dbReference type="AlphaFoldDB" id="A0A919WBI6"/>
<dbReference type="Proteomes" id="UP000677082">
    <property type="component" value="Unassembled WGS sequence"/>
</dbReference>
<dbReference type="RefSeq" id="WP_213012784.1">
    <property type="nucleotide sequence ID" value="NZ_BOQN01000134.1"/>
</dbReference>
<reference evidence="1 2" key="1">
    <citation type="submission" date="2021-03" db="EMBL/GenBank/DDBJ databases">
        <title>Whole genome shotgun sequence of Actinoplanes toevensis NBRC 105298.</title>
        <authorList>
            <person name="Komaki H."/>
            <person name="Tamura T."/>
        </authorList>
    </citation>
    <scope>NUCLEOTIDE SEQUENCE [LARGE SCALE GENOMIC DNA]</scope>
    <source>
        <strain evidence="1 2">NBRC 105298</strain>
    </source>
</reference>
<accession>A0A919WBI6</accession>